<dbReference type="Proteomes" id="UP001341281">
    <property type="component" value="Chromosome 02"/>
</dbReference>
<evidence type="ECO:0000313" key="3">
    <source>
        <dbReference type="Proteomes" id="UP001341281"/>
    </source>
</evidence>
<organism evidence="2 3">
    <name type="scientific">Paspalum notatum var. saurae</name>
    <dbReference type="NCBI Taxonomy" id="547442"/>
    <lineage>
        <taxon>Eukaryota</taxon>
        <taxon>Viridiplantae</taxon>
        <taxon>Streptophyta</taxon>
        <taxon>Embryophyta</taxon>
        <taxon>Tracheophyta</taxon>
        <taxon>Spermatophyta</taxon>
        <taxon>Magnoliopsida</taxon>
        <taxon>Liliopsida</taxon>
        <taxon>Poales</taxon>
        <taxon>Poaceae</taxon>
        <taxon>PACMAD clade</taxon>
        <taxon>Panicoideae</taxon>
        <taxon>Andropogonodae</taxon>
        <taxon>Paspaleae</taxon>
        <taxon>Paspalinae</taxon>
        <taxon>Paspalum</taxon>
    </lineage>
</organism>
<dbReference type="AlphaFoldDB" id="A0AAQ3SSH7"/>
<reference evidence="2 3" key="1">
    <citation type="submission" date="2024-02" db="EMBL/GenBank/DDBJ databases">
        <title>High-quality chromosome-scale genome assembly of Pensacola bahiagrass (Paspalum notatum Flugge var. saurae).</title>
        <authorList>
            <person name="Vega J.M."/>
            <person name="Podio M."/>
            <person name="Orjuela J."/>
            <person name="Siena L.A."/>
            <person name="Pessino S.C."/>
            <person name="Combes M.C."/>
            <person name="Mariac C."/>
            <person name="Albertini E."/>
            <person name="Pupilli F."/>
            <person name="Ortiz J.P.A."/>
            <person name="Leblanc O."/>
        </authorList>
    </citation>
    <scope>NUCLEOTIDE SEQUENCE [LARGE SCALE GENOMIC DNA]</scope>
    <source>
        <strain evidence="2">R1</strain>
        <tissue evidence="2">Leaf</tissue>
    </source>
</reference>
<feature type="compositionally biased region" description="Basic and acidic residues" evidence="1">
    <location>
        <begin position="142"/>
        <end position="165"/>
    </location>
</feature>
<proteinExistence type="predicted"/>
<sequence length="321" mass="33861">MSLTKPYFSMNGLETSLSGYWSMRSFHTPASLAGFSTVQTQLLHLNPAPKPALGLHVAQHVPDAAGGGVAEPVQRHPRRLQVVLRQREPLAHAVDHGGAARVHAEVVHAGLHADGEVVAGGGATACAAAVLLVLGGAAAREARGERGAGDAEQLREREHARREDAEVVDEGVHGGAGQLLAEVEARAAGVVLHLERAVVGLVGGAGVGAHDVAEAELGVVAEARVVGEEVGAAAGAEEAVAQHEGALVAGVPVGRDRLRRHHQRHLTRFQLVRKEKPWREGGTALHGPDGENAWQESHCSHYPYQYQREEFCGQPWPIGHA</sequence>
<name>A0AAQ3SSH7_PASNO</name>
<keyword evidence="3" id="KW-1185">Reference proteome</keyword>
<dbReference type="EMBL" id="CP144746">
    <property type="protein sequence ID" value="WVZ59274.1"/>
    <property type="molecule type" value="Genomic_DNA"/>
</dbReference>
<evidence type="ECO:0000256" key="1">
    <source>
        <dbReference type="SAM" id="MobiDB-lite"/>
    </source>
</evidence>
<gene>
    <name evidence="2" type="ORF">U9M48_009441</name>
</gene>
<feature type="region of interest" description="Disordered" evidence="1">
    <location>
        <begin position="142"/>
        <end position="169"/>
    </location>
</feature>
<evidence type="ECO:0000313" key="2">
    <source>
        <dbReference type="EMBL" id="WVZ59274.1"/>
    </source>
</evidence>
<accession>A0AAQ3SSH7</accession>
<protein>
    <submittedName>
        <fullName evidence="2">Uncharacterized protein</fullName>
    </submittedName>
</protein>